<organism evidence="1 2">
    <name type="scientific">Nocardia nova</name>
    <dbReference type="NCBI Taxonomy" id="37330"/>
    <lineage>
        <taxon>Bacteria</taxon>
        <taxon>Bacillati</taxon>
        <taxon>Actinomycetota</taxon>
        <taxon>Actinomycetes</taxon>
        <taxon>Mycobacteriales</taxon>
        <taxon>Nocardiaceae</taxon>
        <taxon>Nocardia</taxon>
    </lineage>
</organism>
<reference evidence="1 2" key="1">
    <citation type="submission" date="2018-02" db="EMBL/GenBank/DDBJ databases">
        <title>8 Nocardia nova and 1 Nocardia cyriacigeorgica strain used for evolution to TMP-SMX.</title>
        <authorList>
            <person name="Mehta H."/>
            <person name="Weng J."/>
            <person name="Shamoo Y."/>
        </authorList>
    </citation>
    <scope>NUCLEOTIDE SEQUENCE [LARGE SCALE GENOMIC DNA]</scope>
    <source>
        <strain evidence="1 2">ATCC 33727</strain>
    </source>
</reference>
<dbReference type="RefSeq" id="WP_063026074.1">
    <property type="nucleotide sequence ID" value="NZ_PYHS01000003.1"/>
</dbReference>
<name>A0A2T2ZB09_9NOCA</name>
<dbReference type="Proteomes" id="UP000241647">
    <property type="component" value="Unassembled WGS sequence"/>
</dbReference>
<evidence type="ECO:0000313" key="2">
    <source>
        <dbReference type="Proteomes" id="UP000241647"/>
    </source>
</evidence>
<protein>
    <submittedName>
        <fullName evidence="1">Uncharacterized protein</fullName>
    </submittedName>
</protein>
<dbReference type="EMBL" id="PYHS01000003">
    <property type="protein sequence ID" value="PSR64952.1"/>
    <property type="molecule type" value="Genomic_DNA"/>
</dbReference>
<comment type="caution">
    <text evidence="1">The sequence shown here is derived from an EMBL/GenBank/DDBJ whole genome shotgun (WGS) entry which is preliminary data.</text>
</comment>
<gene>
    <name evidence="1" type="ORF">C8259_08300</name>
</gene>
<proteinExistence type="predicted"/>
<evidence type="ECO:0000313" key="1">
    <source>
        <dbReference type="EMBL" id="PSR64952.1"/>
    </source>
</evidence>
<sequence length="381" mass="42729">MMARETPVTLTEALLAGPRGRRLLLEYARIADERARLEHTQDSFCSGVFYAAHQLDAGSETTRVIYGPGADQPLPSVPPEQVARRLADVPLPDVTREDLRTVLAATTDSARYWQEPEGEDVLAMTEPMLRELRRVAEHISASEHARWWTTGVVRDEQWSLRWSKQHNSVRSVGKVLTTWLHRVVAEEKRAARERPTDPRAAYSGVWWSSPLGVASSTRTLDDGSPASLWFVEDSAGENRAWARRQVIPGDIDTFEIDAAAAWAHLCQRFPLEVTAQKRHDWYRTTGRDGRWVVPDWHAVAEEYGGVHLTVAGYLAAAGIAIDVDGDTASVIAGWAPDEAFWLTGDVRADGDIVEWARDDVNETWSVASNVDWNRMPRSRRS</sequence>
<accession>A0A2T2ZB09</accession>
<dbReference type="AlphaFoldDB" id="A0A2T2ZB09"/>